<evidence type="ECO:0000313" key="3">
    <source>
        <dbReference type="Proteomes" id="UP001496720"/>
    </source>
</evidence>
<dbReference type="Pfam" id="PF01434">
    <property type="entry name" value="Peptidase_M41"/>
    <property type="match status" value="1"/>
</dbReference>
<name>A0ABV1SST6_9ACTN</name>
<comment type="caution">
    <text evidence="2">The sequence shown here is derived from an EMBL/GenBank/DDBJ whole genome shotgun (WGS) entry which is preliminary data.</text>
</comment>
<dbReference type="InterPro" id="IPR000642">
    <property type="entry name" value="Peptidase_M41"/>
</dbReference>
<dbReference type="Proteomes" id="UP001496720">
    <property type="component" value="Unassembled WGS sequence"/>
</dbReference>
<protein>
    <recommendedName>
        <fullName evidence="1">Peptidase M41 domain-containing protein</fullName>
    </recommendedName>
</protein>
<feature type="domain" description="Peptidase M41" evidence="1">
    <location>
        <begin position="1"/>
        <end position="43"/>
    </location>
</feature>
<dbReference type="EMBL" id="JBEOZY010000006">
    <property type="protein sequence ID" value="MER6164790.1"/>
    <property type="molecule type" value="Genomic_DNA"/>
</dbReference>
<proteinExistence type="predicted"/>
<organism evidence="2 3">
    <name type="scientific">Streptomyces violaceorubidus</name>
    <dbReference type="NCBI Taxonomy" id="284042"/>
    <lineage>
        <taxon>Bacteria</taxon>
        <taxon>Bacillati</taxon>
        <taxon>Actinomycetota</taxon>
        <taxon>Actinomycetes</taxon>
        <taxon>Kitasatosporales</taxon>
        <taxon>Streptomycetaceae</taxon>
        <taxon>Streptomyces</taxon>
    </lineage>
</organism>
<dbReference type="RefSeq" id="WP_352146721.1">
    <property type="nucleotide sequence ID" value="NZ_JBEOZY010000006.1"/>
</dbReference>
<evidence type="ECO:0000313" key="2">
    <source>
        <dbReference type="EMBL" id="MER6164790.1"/>
    </source>
</evidence>
<dbReference type="SUPFAM" id="SSF140990">
    <property type="entry name" value="FtsH protease domain-like"/>
    <property type="match status" value="1"/>
</dbReference>
<keyword evidence="3" id="KW-1185">Reference proteome</keyword>
<reference evidence="2 3" key="1">
    <citation type="submission" date="2024-06" db="EMBL/GenBank/DDBJ databases">
        <title>The Natural Products Discovery Center: Release of the First 8490 Sequenced Strains for Exploring Actinobacteria Biosynthetic Diversity.</title>
        <authorList>
            <person name="Kalkreuter E."/>
            <person name="Kautsar S.A."/>
            <person name="Yang D."/>
            <person name="Bader C.D."/>
            <person name="Teijaro C.N."/>
            <person name="Fluegel L."/>
            <person name="Davis C.M."/>
            <person name="Simpson J.R."/>
            <person name="Lauterbach L."/>
            <person name="Steele A.D."/>
            <person name="Gui C."/>
            <person name="Meng S."/>
            <person name="Li G."/>
            <person name="Viehrig K."/>
            <person name="Ye F."/>
            <person name="Su P."/>
            <person name="Kiefer A.F."/>
            <person name="Nichols A."/>
            <person name="Cepeda A.J."/>
            <person name="Yan W."/>
            <person name="Fan B."/>
            <person name="Jiang Y."/>
            <person name="Adhikari A."/>
            <person name="Zheng C.-J."/>
            <person name="Schuster L."/>
            <person name="Cowan T.M."/>
            <person name="Smanski M.J."/>
            <person name="Chevrette M.G."/>
            <person name="De Carvalho L.P.S."/>
            <person name="Shen B."/>
        </authorList>
    </citation>
    <scope>NUCLEOTIDE SEQUENCE [LARGE SCALE GENOMIC DNA]</scope>
    <source>
        <strain evidence="2 3">NPDC001615</strain>
    </source>
</reference>
<sequence>MRRVVDSCYEEAVRKLRDHRGQLDALAESLLTSETLDEAEAYRIAGITRLTKDDPEV</sequence>
<dbReference type="InterPro" id="IPR037219">
    <property type="entry name" value="Peptidase_M41-like"/>
</dbReference>
<dbReference type="Gene3D" id="1.20.58.760">
    <property type="entry name" value="Peptidase M41"/>
    <property type="match status" value="1"/>
</dbReference>
<evidence type="ECO:0000259" key="1">
    <source>
        <dbReference type="Pfam" id="PF01434"/>
    </source>
</evidence>
<accession>A0ABV1SST6</accession>
<gene>
    <name evidence="2" type="ORF">ABT188_09480</name>
</gene>